<comment type="caution">
    <text evidence="3">The sequence shown here is derived from an EMBL/GenBank/DDBJ whole genome shotgun (WGS) entry which is preliminary data.</text>
</comment>
<protein>
    <submittedName>
        <fullName evidence="3">Uncharacterized protein</fullName>
    </submittedName>
</protein>
<evidence type="ECO:0000256" key="2">
    <source>
        <dbReference type="SAM" id="Phobius"/>
    </source>
</evidence>
<dbReference type="EMBL" id="JARKIB010000083">
    <property type="protein sequence ID" value="KAJ7745271.1"/>
    <property type="molecule type" value="Genomic_DNA"/>
</dbReference>
<evidence type="ECO:0000256" key="1">
    <source>
        <dbReference type="SAM" id="MobiDB-lite"/>
    </source>
</evidence>
<organism evidence="3 4">
    <name type="scientific">Mycena metata</name>
    <dbReference type="NCBI Taxonomy" id="1033252"/>
    <lineage>
        <taxon>Eukaryota</taxon>
        <taxon>Fungi</taxon>
        <taxon>Dikarya</taxon>
        <taxon>Basidiomycota</taxon>
        <taxon>Agaricomycotina</taxon>
        <taxon>Agaricomycetes</taxon>
        <taxon>Agaricomycetidae</taxon>
        <taxon>Agaricales</taxon>
        <taxon>Marasmiineae</taxon>
        <taxon>Mycenaceae</taxon>
        <taxon>Mycena</taxon>
    </lineage>
</organism>
<feature type="region of interest" description="Disordered" evidence="1">
    <location>
        <begin position="48"/>
        <end position="97"/>
    </location>
</feature>
<feature type="compositionally biased region" description="Low complexity" evidence="1">
    <location>
        <begin position="59"/>
        <end position="68"/>
    </location>
</feature>
<evidence type="ECO:0000313" key="4">
    <source>
        <dbReference type="Proteomes" id="UP001215598"/>
    </source>
</evidence>
<accession>A0AAD7IKG0</accession>
<feature type="compositionally biased region" description="Low complexity" evidence="1">
    <location>
        <begin position="86"/>
        <end position="97"/>
    </location>
</feature>
<proteinExistence type="predicted"/>
<keyword evidence="2" id="KW-0812">Transmembrane</keyword>
<keyword evidence="4" id="KW-1185">Reference proteome</keyword>
<keyword evidence="2" id="KW-1133">Transmembrane helix</keyword>
<keyword evidence="2" id="KW-0472">Membrane</keyword>
<evidence type="ECO:0000313" key="3">
    <source>
        <dbReference type="EMBL" id="KAJ7745271.1"/>
    </source>
</evidence>
<feature type="transmembrane region" description="Helical" evidence="2">
    <location>
        <begin position="110"/>
        <end position="131"/>
    </location>
</feature>
<name>A0AAD7IKG0_9AGAR</name>
<gene>
    <name evidence="3" type="ORF">B0H16DRAFT_1558327</name>
</gene>
<sequence length="132" mass="14930">MRTSILLHFRCATGVSSAPSLRAEFFVYRDVDRYEGCEGRIDETLVRRGPYSFREDRPSTTSNATSSPSSPPPATTARPKPRRSTTRTTTHGPTASPILSRRLCCSRREFGGLFSWVSGDLYCLFFLYLFFD</sequence>
<dbReference type="AlphaFoldDB" id="A0AAD7IKG0"/>
<reference evidence="3" key="1">
    <citation type="submission" date="2023-03" db="EMBL/GenBank/DDBJ databases">
        <title>Massive genome expansion in bonnet fungi (Mycena s.s.) driven by repeated elements and novel gene families across ecological guilds.</title>
        <authorList>
            <consortium name="Lawrence Berkeley National Laboratory"/>
            <person name="Harder C.B."/>
            <person name="Miyauchi S."/>
            <person name="Viragh M."/>
            <person name="Kuo A."/>
            <person name="Thoen E."/>
            <person name="Andreopoulos B."/>
            <person name="Lu D."/>
            <person name="Skrede I."/>
            <person name="Drula E."/>
            <person name="Henrissat B."/>
            <person name="Morin E."/>
            <person name="Kohler A."/>
            <person name="Barry K."/>
            <person name="LaButti K."/>
            <person name="Morin E."/>
            <person name="Salamov A."/>
            <person name="Lipzen A."/>
            <person name="Mereny Z."/>
            <person name="Hegedus B."/>
            <person name="Baldrian P."/>
            <person name="Stursova M."/>
            <person name="Weitz H."/>
            <person name="Taylor A."/>
            <person name="Grigoriev I.V."/>
            <person name="Nagy L.G."/>
            <person name="Martin F."/>
            <person name="Kauserud H."/>
        </authorList>
    </citation>
    <scope>NUCLEOTIDE SEQUENCE</scope>
    <source>
        <strain evidence="3">CBHHK182m</strain>
    </source>
</reference>
<dbReference type="Proteomes" id="UP001215598">
    <property type="component" value="Unassembled WGS sequence"/>
</dbReference>